<dbReference type="Gene3D" id="3.40.50.460">
    <property type="entry name" value="Phosphofructokinase domain"/>
    <property type="match status" value="1"/>
</dbReference>
<evidence type="ECO:0000313" key="8">
    <source>
        <dbReference type="EMBL" id="RXJ02082.1"/>
    </source>
</evidence>
<reference evidence="8 9" key="1">
    <citation type="journal article" date="2019" name="Int. J. Syst. Evol. Microbiol.">
        <title>Anaerobacillus alkaliphilus sp. nov., a novel alkaliphilic and moderately halophilic bacterium.</title>
        <authorList>
            <person name="Borsodi A.K."/>
            <person name="Aszalos J.M."/>
            <person name="Bihari P."/>
            <person name="Nagy I."/>
            <person name="Schumann P."/>
            <person name="Sproer C."/>
            <person name="Kovacs A.L."/>
            <person name="Boka K."/>
            <person name="Dobosy P."/>
            <person name="Ovari M."/>
            <person name="Szili-Kovacs T."/>
            <person name="Toth E."/>
        </authorList>
    </citation>
    <scope>NUCLEOTIDE SEQUENCE [LARGE SCALE GENOMIC DNA]</scope>
    <source>
        <strain evidence="8 9">B16-10</strain>
    </source>
</reference>
<dbReference type="GO" id="GO:0003872">
    <property type="term" value="F:6-phosphofructokinase activity"/>
    <property type="evidence" value="ECO:0007669"/>
    <property type="project" value="InterPro"/>
</dbReference>
<keyword evidence="9" id="KW-1185">Reference proteome</keyword>
<dbReference type="GO" id="GO:0046872">
    <property type="term" value="F:metal ion binding"/>
    <property type="evidence" value="ECO:0007669"/>
    <property type="project" value="UniProtKB-KW"/>
</dbReference>
<organism evidence="8 9">
    <name type="scientific">Anaerobacillus alkaliphilus</name>
    <dbReference type="NCBI Taxonomy" id="1548597"/>
    <lineage>
        <taxon>Bacteria</taxon>
        <taxon>Bacillati</taxon>
        <taxon>Bacillota</taxon>
        <taxon>Bacilli</taxon>
        <taxon>Bacillales</taxon>
        <taxon>Bacillaceae</taxon>
        <taxon>Anaerobacillus</taxon>
    </lineage>
</organism>
<dbReference type="RefSeq" id="WP_129077795.1">
    <property type="nucleotide sequence ID" value="NZ_QOUX01000027.1"/>
</dbReference>
<comment type="caution">
    <text evidence="8">The sequence shown here is derived from an EMBL/GenBank/DDBJ whole genome shotgun (WGS) entry which is preliminary data.</text>
</comment>
<dbReference type="InterPro" id="IPR035966">
    <property type="entry name" value="PKF_sf"/>
</dbReference>
<evidence type="ECO:0000256" key="3">
    <source>
        <dbReference type="ARBA" id="ARBA00022723"/>
    </source>
</evidence>
<evidence type="ECO:0000256" key="5">
    <source>
        <dbReference type="ARBA" id="ARBA00022842"/>
    </source>
</evidence>
<dbReference type="SUPFAM" id="SSF53784">
    <property type="entry name" value="Phosphofructokinase"/>
    <property type="match status" value="1"/>
</dbReference>
<dbReference type="OrthoDB" id="2831403at2"/>
<dbReference type="Proteomes" id="UP000290649">
    <property type="component" value="Unassembled WGS sequence"/>
</dbReference>
<feature type="domain" description="Phosphofructokinase" evidence="7">
    <location>
        <begin position="3"/>
        <end position="271"/>
    </location>
</feature>
<evidence type="ECO:0000256" key="2">
    <source>
        <dbReference type="ARBA" id="ARBA00022679"/>
    </source>
</evidence>
<dbReference type="GO" id="GO:0006002">
    <property type="term" value="P:fructose 6-phosphate metabolic process"/>
    <property type="evidence" value="ECO:0007669"/>
    <property type="project" value="InterPro"/>
</dbReference>
<keyword evidence="4" id="KW-0418">Kinase</keyword>
<keyword evidence="3" id="KW-0479">Metal-binding</keyword>
<sequence length="293" mass="32706">MEVGVINVGSYHGGLKQFLKSLTENISSEASLIGIEFDFDTSQYVFKPLSSETTSYSSKQTFPELKSIHYKGDLANLFIHAIAKMAFSHIIVVGPVEEARYIQKLLHGVTKILSIPSSIYNDVPESDSTLGYDTALNSIVKSILQIKDTASSLVLKETRVFCIQIPGSTPGPLLHEVTIAVDGIQVIDTSSVELTDVHNQIIKRVERGDTYVFLLMHHEVDPTHIRENLSALEPLDFKVIKIDEAQCMGPYPSALDRVLAQKFVIETIDWVKEKKESGIFLYRNNRVLAKQLI</sequence>
<evidence type="ECO:0000259" key="7">
    <source>
        <dbReference type="Pfam" id="PF00365"/>
    </source>
</evidence>
<dbReference type="UniPathway" id="UPA00109">
    <property type="reaction ID" value="UER00182"/>
</dbReference>
<gene>
    <name evidence="8" type="ORF">DS745_08305</name>
</gene>
<dbReference type="Pfam" id="PF00365">
    <property type="entry name" value="PFK"/>
    <property type="match status" value="1"/>
</dbReference>
<evidence type="ECO:0000313" key="9">
    <source>
        <dbReference type="Proteomes" id="UP000290649"/>
    </source>
</evidence>
<proteinExistence type="inferred from homology"/>
<protein>
    <recommendedName>
        <fullName evidence="7">Phosphofructokinase domain-containing protein</fullName>
    </recommendedName>
</protein>
<evidence type="ECO:0000256" key="1">
    <source>
        <dbReference type="ARBA" id="ARBA00001946"/>
    </source>
</evidence>
<dbReference type="EMBL" id="QOUX01000027">
    <property type="protein sequence ID" value="RXJ02082.1"/>
    <property type="molecule type" value="Genomic_DNA"/>
</dbReference>
<accession>A0A4V1LGK9</accession>
<keyword evidence="2" id="KW-0808">Transferase</keyword>
<evidence type="ECO:0000256" key="4">
    <source>
        <dbReference type="ARBA" id="ARBA00022777"/>
    </source>
</evidence>
<comment type="cofactor">
    <cofactor evidence="1">
        <name>Mg(2+)</name>
        <dbReference type="ChEBI" id="CHEBI:18420"/>
    </cofactor>
</comment>
<dbReference type="InterPro" id="IPR022953">
    <property type="entry name" value="ATP_PFK"/>
</dbReference>
<evidence type="ECO:0000256" key="6">
    <source>
        <dbReference type="ARBA" id="ARBA00038478"/>
    </source>
</evidence>
<comment type="similarity">
    <text evidence="6">Belongs to the phosphofructokinase type A (PFKA) family.</text>
</comment>
<dbReference type="PRINTS" id="PR00476">
    <property type="entry name" value="PHFRCTKINASE"/>
</dbReference>
<dbReference type="InterPro" id="IPR000023">
    <property type="entry name" value="Phosphofructokinase_dom"/>
</dbReference>
<dbReference type="AlphaFoldDB" id="A0A4V1LGK9"/>
<keyword evidence="5" id="KW-0460">Magnesium</keyword>
<name>A0A4V1LGK9_9BACI</name>
<dbReference type="Gene3D" id="3.40.50.450">
    <property type="match status" value="1"/>
</dbReference>